<dbReference type="GO" id="GO:0004519">
    <property type="term" value="F:endonuclease activity"/>
    <property type="evidence" value="ECO:0007669"/>
    <property type="project" value="UniProtKB-KW"/>
</dbReference>
<keyword evidence="14" id="KW-1185">Reference proteome</keyword>
<dbReference type="GO" id="GO:0016787">
    <property type="term" value="F:hydrolase activity"/>
    <property type="evidence" value="ECO:0007669"/>
    <property type="project" value="UniProtKB-KW"/>
</dbReference>
<feature type="domain" description="CRESS-DNA virus Rep endonuclease" evidence="12">
    <location>
        <begin position="88"/>
        <end position="153"/>
    </location>
</feature>
<keyword evidence="8" id="KW-0378">Hydrolase</keyword>
<gene>
    <name evidence="13" type="ORF">F8M41_016520</name>
</gene>
<evidence type="ECO:0000256" key="5">
    <source>
        <dbReference type="ARBA" id="ARBA00022723"/>
    </source>
</evidence>
<dbReference type="Gene3D" id="3.40.1310.20">
    <property type="match status" value="1"/>
</dbReference>
<evidence type="ECO:0000256" key="9">
    <source>
        <dbReference type="ARBA" id="ARBA00023124"/>
    </source>
</evidence>
<evidence type="ECO:0000256" key="2">
    <source>
        <dbReference type="ARBA" id="ARBA00022695"/>
    </source>
</evidence>
<organism evidence="13 14">
    <name type="scientific">Gigaspora margarita</name>
    <dbReference type="NCBI Taxonomy" id="4874"/>
    <lineage>
        <taxon>Eukaryota</taxon>
        <taxon>Fungi</taxon>
        <taxon>Fungi incertae sedis</taxon>
        <taxon>Mucoromycota</taxon>
        <taxon>Glomeromycotina</taxon>
        <taxon>Glomeromycetes</taxon>
        <taxon>Diversisporales</taxon>
        <taxon>Gigasporaceae</taxon>
        <taxon>Gigaspora</taxon>
    </lineage>
</organism>
<name>A0A8H4AP71_GIGMA</name>
<dbReference type="InterPro" id="IPR049912">
    <property type="entry name" value="CRESS_DNA_REP"/>
</dbReference>
<evidence type="ECO:0000256" key="3">
    <source>
        <dbReference type="ARBA" id="ARBA00022705"/>
    </source>
</evidence>
<keyword evidence="1" id="KW-0808">Transferase</keyword>
<dbReference type="EMBL" id="WTPW01000360">
    <property type="protein sequence ID" value="KAF0519666.1"/>
    <property type="molecule type" value="Genomic_DNA"/>
</dbReference>
<dbReference type="Pfam" id="PF02407">
    <property type="entry name" value="Viral_Rep"/>
    <property type="match status" value="1"/>
</dbReference>
<keyword evidence="3" id="KW-0235">DNA replication</keyword>
<dbReference type="GO" id="GO:0006260">
    <property type="term" value="P:DNA replication"/>
    <property type="evidence" value="ECO:0007669"/>
    <property type="project" value="UniProtKB-KW"/>
</dbReference>
<dbReference type="GO" id="GO:0016779">
    <property type="term" value="F:nucleotidyltransferase activity"/>
    <property type="evidence" value="ECO:0007669"/>
    <property type="project" value="UniProtKB-KW"/>
</dbReference>
<evidence type="ECO:0000256" key="11">
    <source>
        <dbReference type="SAM" id="Coils"/>
    </source>
</evidence>
<dbReference type="GO" id="GO:0003677">
    <property type="term" value="F:DNA binding"/>
    <property type="evidence" value="ECO:0007669"/>
    <property type="project" value="UniProtKB-KW"/>
</dbReference>
<evidence type="ECO:0000256" key="7">
    <source>
        <dbReference type="ARBA" id="ARBA00022759"/>
    </source>
</evidence>
<evidence type="ECO:0000256" key="10">
    <source>
        <dbReference type="ARBA" id="ARBA00023125"/>
    </source>
</evidence>
<evidence type="ECO:0000256" key="6">
    <source>
        <dbReference type="ARBA" id="ARBA00022741"/>
    </source>
</evidence>
<protein>
    <recommendedName>
        <fullName evidence="12">CRESS-DNA virus Rep endonuclease domain-containing protein</fullName>
    </recommendedName>
</protein>
<evidence type="ECO:0000256" key="8">
    <source>
        <dbReference type="ARBA" id="ARBA00022801"/>
    </source>
</evidence>
<reference evidence="13 14" key="1">
    <citation type="journal article" date="2019" name="Environ. Microbiol.">
        <title>At the nexus of three kingdoms: the genome of the mycorrhizal fungus Gigaspora margarita provides insights into plant, endobacterial and fungal interactions.</title>
        <authorList>
            <person name="Venice F."/>
            <person name="Ghignone S."/>
            <person name="Salvioli di Fossalunga A."/>
            <person name="Amselem J."/>
            <person name="Novero M."/>
            <person name="Xianan X."/>
            <person name="Sedzielewska Toro K."/>
            <person name="Morin E."/>
            <person name="Lipzen A."/>
            <person name="Grigoriev I.V."/>
            <person name="Henrissat B."/>
            <person name="Martin F.M."/>
            <person name="Bonfante P."/>
        </authorList>
    </citation>
    <scope>NUCLEOTIDE SEQUENCE [LARGE SCALE GENOMIC DNA]</scope>
    <source>
        <strain evidence="13 14">BEG34</strain>
    </source>
</reference>
<keyword evidence="9" id="KW-0190">Covalent protein-DNA linkage</keyword>
<keyword evidence="11" id="KW-0175">Coiled coil</keyword>
<proteinExistence type="predicted"/>
<keyword evidence="10" id="KW-0238">DNA-binding</keyword>
<dbReference type="GO" id="GO:0000166">
    <property type="term" value="F:nucleotide binding"/>
    <property type="evidence" value="ECO:0007669"/>
    <property type="project" value="UniProtKB-KW"/>
</dbReference>
<comment type="caution">
    <text evidence="13">The sequence shown here is derived from an EMBL/GenBank/DDBJ whole genome shotgun (WGS) entry which is preliminary data.</text>
</comment>
<evidence type="ECO:0000259" key="12">
    <source>
        <dbReference type="Pfam" id="PF02407"/>
    </source>
</evidence>
<dbReference type="Proteomes" id="UP000439903">
    <property type="component" value="Unassembled WGS sequence"/>
</dbReference>
<accession>A0A8H4AP71</accession>
<evidence type="ECO:0000313" key="14">
    <source>
        <dbReference type="Proteomes" id="UP000439903"/>
    </source>
</evidence>
<keyword evidence="5" id="KW-0479">Metal-binding</keyword>
<keyword evidence="7" id="KW-0255">Endonuclease</keyword>
<sequence length="410" mass="48243">MDVGQIFHHNCVTSFYCIPYKEEREKEFCLTGVPMFTLCNQNHCCCKDNNCQNCCNLNKCNQIKCNYCNQNDKDCICSLSTEQAVYNEINKDVSYICRQYEVTGSGKLHAQMYIQFYTKQTIKSAKILFNDCSKSIPIFLASNLDQNRTYAIKTYNCCKVYSQCRDFFDLSKIYKHCTDLCIHSNTRWGNGNLISDVIGPFEFGTYQFLEGSENNAQEDINDLRLDDLKCIMEIRDKVIYMKKWLPQEAYDFGQYTDENSNKKDYEEVIKKSKNLNDGISGEDIIIVSNLTLSKELFNAQIELREERRKWQEEYEQYQADLEDMKRKIEEIEATALYLVLHLHEVIEEKDDIIQNTIAHYEARINSGYISVEKNEFNKYENLMREMNIDVIKEENSSYLSDRSISEYNDF</sequence>
<keyword evidence="4" id="KW-0540">Nuclease</keyword>
<evidence type="ECO:0000313" key="13">
    <source>
        <dbReference type="EMBL" id="KAF0519666.1"/>
    </source>
</evidence>
<keyword evidence="6" id="KW-0547">Nucleotide-binding</keyword>
<evidence type="ECO:0000256" key="1">
    <source>
        <dbReference type="ARBA" id="ARBA00022679"/>
    </source>
</evidence>
<evidence type="ECO:0000256" key="4">
    <source>
        <dbReference type="ARBA" id="ARBA00022722"/>
    </source>
</evidence>
<dbReference type="AlphaFoldDB" id="A0A8H4AP71"/>
<keyword evidence="2" id="KW-0548">Nucleotidyltransferase</keyword>
<feature type="coiled-coil region" evidence="11">
    <location>
        <begin position="300"/>
        <end position="334"/>
    </location>
</feature>
<dbReference type="GO" id="GO:0046872">
    <property type="term" value="F:metal ion binding"/>
    <property type="evidence" value="ECO:0007669"/>
    <property type="project" value="UniProtKB-KW"/>
</dbReference>